<dbReference type="FunFam" id="2.70.170.10:FF:000089">
    <property type="entry name" value="Uncharacterized protein"/>
    <property type="match status" value="1"/>
</dbReference>
<dbReference type="CDD" id="cd19049">
    <property type="entry name" value="LGIC_TM_anion"/>
    <property type="match status" value="1"/>
</dbReference>
<evidence type="ECO:0000256" key="2">
    <source>
        <dbReference type="ARBA" id="ARBA00004236"/>
    </source>
</evidence>
<dbReference type="FunFam" id="1.20.58.390:FF:000123">
    <property type="entry name" value="Uncharacterized protein"/>
    <property type="match status" value="1"/>
</dbReference>
<dbReference type="PRINTS" id="PR00253">
    <property type="entry name" value="GABAARECEPTR"/>
</dbReference>
<keyword evidence="3 11" id="KW-0813">Transport</keyword>
<dbReference type="OMA" id="FGYTMHD"/>
<dbReference type="CTD" id="20212532"/>
<evidence type="ECO:0000256" key="9">
    <source>
        <dbReference type="ARBA" id="ARBA00023136"/>
    </source>
</evidence>
<dbReference type="SUPFAM" id="SSF63712">
    <property type="entry name" value="Nicotinic receptor ligand binding domain-like"/>
    <property type="match status" value="1"/>
</dbReference>
<feature type="chain" id="PRO_5010981024" evidence="11">
    <location>
        <begin position="27"/>
        <end position="455"/>
    </location>
</feature>
<organism evidence="15 16">
    <name type="scientific">Helobdella robusta</name>
    <name type="common">Californian leech</name>
    <dbReference type="NCBI Taxonomy" id="6412"/>
    <lineage>
        <taxon>Eukaryota</taxon>
        <taxon>Metazoa</taxon>
        <taxon>Spiralia</taxon>
        <taxon>Lophotrochozoa</taxon>
        <taxon>Annelida</taxon>
        <taxon>Clitellata</taxon>
        <taxon>Hirudinea</taxon>
        <taxon>Rhynchobdellida</taxon>
        <taxon>Glossiphoniidae</taxon>
        <taxon>Helobdella</taxon>
    </lineage>
</organism>
<gene>
    <name evidence="15" type="primary">20212532</name>
    <name evidence="14" type="ORF">HELRODRAFT_193143</name>
</gene>
<comment type="subcellular location">
    <subcellularLocation>
        <location evidence="2">Cell membrane</location>
    </subcellularLocation>
    <subcellularLocation>
        <location evidence="1">Membrane</location>
        <topology evidence="1">Multi-pass membrane protein</topology>
    </subcellularLocation>
</comment>
<evidence type="ECO:0000259" key="12">
    <source>
        <dbReference type="Pfam" id="PF02931"/>
    </source>
</evidence>
<evidence type="ECO:0000313" key="14">
    <source>
        <dbReference type="EMBL" id="ESN97915.1"/>
    </source>
</evidence>
<keyword evidence="6 11" id="KW-0732">Signal</keyword>
<evidence type="ECO:0000256" key="4">
    <source>
        <dbReference type="ARBA" id="ARBA00022475"/>
    </source>
</evidence>
<dbReference type="InParanoid" id="T1FUN6"/>
<evidence type="ECO:0000256" key="8">
    <source>
        <dbReference type="ARBA" id="ARBA00023065"/>
    </source>
</evidence>
<dbReference type="InterPro" id="IPR006201">
    <property type="entry name" value="Neur_channel"/>
</dbReference>
<accession>T1FUN6</accession>
<reference evidence="16" key="1">
    <citation type="submission" date="2012-12" db="EMBL/GenBank/DDBJ databases">
        <authorList>
            <person name="Hellsten U."/>
            <person name="Grimwood J."/>
            <person name="Chapman J.A."/>
            <person name="Shapiro H."/>
            <person name="Aerts A."/>
            <person name="Otillar R.P."/>
            <person name="Terry A.Y."/>
            <person name="Boore J.L."/>
            <person name="Simakov O."/>
            <person name="Marletaz F."/>
            <person name="Cho S.-J."/>
            <person name="Edsinger-Gonzales E."/>
            <person name="Havlak P."/>
            <person name="Kuo D.-H."/>
            <person name="Larsson T."/>
            <person name="Lv J."/>
            <person name="Arendt D."/>
            <person name="Savage R."/>
            <person name="Osoegawa K."/>
            <person name="de Jong P."/>
            <person name="Lindberg D.R."/>
            <person name="Seaver E.C."/>
            <person name="Weisblat D.A."/>
            <person name="Putnam N.H."/>
            <person name="Grigoriev I.V."/>
            <person name="Rokhsar D.S."/>
        </authorList>
    </citation>
    <scope>NUCLEOTIDE SEQUENCE</scope>
</reference>
<evidence type="ECO:0000313" key="16">
    <source>
        <dbReference type="Proteomes" id="UP000015101"/>
    </source>
</evidence>
<keyword evidence="5 11" id="KW-0812">Transmembrane</keyword>
<feature type="transmembrane region" description="Helical" evidence="11">
    <location>
        <begin position="430"/>
        <end position="449"/>
    </location>
</feature>
<evidence type="ECO:0000256" key="1">
    <source>
        <dbReference type="ARBA" id="ARBA00004141"/>
    </source>
</evidence>
<dbReference type="InterPro" id="IPR018000">
    <property type="entry name" value="Neurotransmitter_ion_chnl_CS"/>
</dbReference>
<evidence type="ECO:0000256" key="10">
    <source>
        <dbReference type="ARBA" id="ARBA00023303"/>
    </source>
</evidence>
<dbReference type="PROSITE" id="PS00236">
    <property type="entry name" value="NEUROTR_ION_CHANNEL"/>
    <property type="match status" value="1"/>
</dbReference>
<keyword evidence="4" id="KW-1003">Cell membrane</keyword>
<name>T1FUN6_HELRO</name>
<feature type="signal peptide" evidence="11">
    <location>
        <begin position="1"/>
        <end position="26"/>
    </location>
</feature>
<evidence type="ECO:0000256" key="7">
    <source>
        <dbReference type="ARBA" id="ARBA00022989"/>
    </source>
</evidence>
<dbReference type="SUPFAM" id="SSF90112">
    <property type="entry name" value="Neurotransmitter-gated ion-channel transmembrane pore"/>
    <property type="match status" value="1"/>
</dbReference>
<dbReference type="InterPro" id="IPR006202">
    <property type="entry name" value="Neur_chan_lig-bd"/>
</dbReference>
<dbReference type="GO" id="GO:1902476">
    <property type="term" value="P:chloride transmembrane transport"/>
    <property type="evidence" value="ECO:0000318"/>
    <property type="project" value="GO_Central"/>
</dbReference>
<dbReference type="EMBL" id="AMQM01006097">
    <property type="status" value="NOT_ANNOTATED_CDS"/>
    <property type="molecule type" value="Genomic_DNA"/>
</dbReference>
<dbReference type="AlphaFoldDB" id="T1FUN6"/>
<comment type="similarity">
    <text evidence="11">Belongs to the ligand-gated ion channel (TC 1.A.9) family.</text>
</comment>
<keyword evidence="9 11" id="KW-0472">Membrane</keyword>
<feature type="transmembrane region" description="Helical" evidence="11">
    <location>
        <begin position="249"/>
        <end position="273"/>
    </location>
</feature>
<feature type="transmembrane region" description="Helical" evidence="11">
    <location>
        <begin position="314"/>
        <end position="336"/>
    </location>
</feature>
<protein>
    <submittedName>
        <fullName evidence="14 15">Uncharacterized protein</fullName>
    </submittedName>
</protein>
<dbReference type="Gene3D" id="1.20.58.390">
    <property type="entry name" value="Neurotransmitter-gated ion-channel transmembrane domain"/>
    <property type="match status" value="1"/>
</dbReference>
<dbReference type="OrthoDB" id="407674at2759"/>
<evidence type="ECO:0000259" key="13">
    <source>
        <dbReference type="Pfam" id="PF02932"/>
    </source>
</evidence>
<dbReference type="Pfam" id="PF02932">
    <property type="entry name" value="Neur_chan_memb"/>
    <property type="match status" value="1"/>
</dbReference>
<evidence type="ECO:0000313" key="15">
    <source>
        <dbReference type="EnsemblMetazoa" id="HelroP193143"/>
    </source>
</evidence>
<keyword evidence="8 11" id="KW-0406">Ion transport</keyword>
<keyword evidence="7 11" id="KW-1133">Transmembrane helix</keyword>
<evidence type="ECO:0000256" key="3">
    <source>
        <dbReference type="ARBA" id="ARBA00022448"/>
    </source>
</evidence>
<dbReference type="EnsemblMetazoa" id="HelroT193143">
    <property type="protein sequence ID" value="HelroP193143"/>
    <property type="gene ID" value="HelroG193143"/>
</dbReference>
<dbReference type="GeneID" id="20212532"/>
<dbReference type="InterPro" id="IPR036734">
    <property type="entry name" value="Neur_chan_lig-bd_sf"/>
</dbReference>
<dbReference type="GO" id="GO:0005231">
    <property type="term" value="F:excitatory extracellular ligand-gated monoatomic ion channel activity"/>
    <property type="evidence" value="ECO:0000318"/>
    <property type="project" value="GO_Central"/>
</dbReference>
<dbReference type="RefSeq" id="XP_009023989.1">
    <property type="nucleotide sequence ID" value="XM_009025741.1"/>
</dbReference>
<dbReference type="KEGG" id="hro:HELRODRAFT_193143"/>
<dbReference type="InterPro" id="IPR006029">
    <property type="entry name" value="Neurotrans-gated_channel_TM"/>
</dbReference>
<reference evidence="15" key="3">
    <citation type="submission" date="2015-06" db="UniProtKB">
        <authorList>
            <consortium name="EnsemblMetazoa"/>
        </authorList>
    </citation>
    <scope>IDENTIFICATION</scope>
</reference>
<evidence type="ECO:0000256" key="11">
    <source>
        <dbReference type="RuleBase" id="RU000687"/>
    </source>
</evidence>
<sequence>MDVMMFIRILLNTYLLASLIVKPSHMQRNNWRKRHSVREKKSMSTFFNELLGGYKADEPPMKDRPTEVHIGIYINSFFSISEQTMDYSVSMYLRQHWRDPRLCYIPLSRKTISVRLGNGLWKYIWIPDTFIRNEKRATFHEVTVENRLLRLNTTGYMWYVTKITATLSCMMKLQKYPLDTQTCQMMFESFGNTMDTMYYTWFNNSIEIEKNLELPQFSLIKTLEDDCSQNYTAGFFSCLSLEFVLHRDIGFFIIQVYIPSMLIVILSWVSFWINIDASPARVSLGLLTVLTTTTMSGGARESLPRVSYIKAIDVWMIVCLVFVFASLIEYAVVNVVSRKVRSVRPSSTNENRLHIHTMTSLFRATNQSSGANDEFCHSTNNNCHNLLDYIAHLFQFKPSKENKEVYGATSCDKSRDIEESRRKARSIDKVARKAFPLGFVIFNLIYWLYYTQFAV</sequence>
<dbReference type="eggNOG" id="KOG3644">
    <property type="taxonomic scope" value="Eukaryota"/>
</dbReference>
<dbReference type="HOGENOM" id="CLU_010920_1_4_1"/>
<dbReference type="InterPro" id="IPR036719">
    <property type="entry name" value="Neuro-gated_channel_TM_sf"/>
</dbReference>
<dbReference type="GO" id="GO:0004888">
    <property type="term" value="F:transmembrane signaling receptor activity"/>
    <property type="evidence" value="ECO:0007669"/>
    <property type="project" value="InterPro"/>
</dbReference>
<dbReference type="PANTHER" id="PTHR18945">
    <property type="entry name" value="NEUROTRANSMITTER GATED ION CHANNEL"/>
    <property type="match status" value="1"/>
</dbReference>
<reference evidence="14 16" key="2">
    <citation type="journal article" date="2013" name="Nature">
        <title>Insights into bilaterian evolution from three spiralian genomes.</title>
        <authorList>
            <person name="Simakov O."/>
            <person name="Marletaz F."/>
            <person name="Cho S.J."/>
            <person name="Edsinger-Gonzales E."/>
            <person name="Havlak P."/>
            <person name="Hellsten U."/>
            <person name="Kuo D.H."/>
            <person name="Larsson T."/>
            <person name="Lv J."/>
            <person name="Arendt D."/>
            <person name="Savage R."/>
            <person name="Osoegawa K."/>
            <person name="de Jong P."/>
            <person name="Grimwood J."/>
            <person name="Chapman J.A."/>
            <person name="Shapiro H."/>
            <person name="Aerts A."/>
            <person name="Otillar R.P."/>
            <person name="Terry A.Y."/>
            <person name="Boore J.L."/>
            <person name="Grigoriev I.V."/>
            <person name="Lindberg D.R."/>
            <person name="Seaver E.C."/>
            <person name="Weisblat D.A."/>
            <person name="Putnam N.H."/>
            <person name="Rokhsar D.S."/>
        </authorList>
    </citation>
    <scope>NUCLEOTIDE SEQUENCE</scope>
</reference>
<dbReference type="Gene3D" id="2.70.170.10">
    <property type="entry name" value="Neurotransmitter-gated ion-channel ligand-binding domain"/>
    <property type="match status" value="1"/>
</dbReference>
<dbReference type="GO" id="GO:0005886">
    <property type="term" value="C:plasma membrane"/>
    <property type="evidence" value="ECO:0007669"/>
    <property type="project" value="UniProtKB-SubCell"/>
</dbReference>
<dbReference type="InterPro" id="IPR006028">
    <property type="entry name" value="GABAA/Glycine_rcpt"/>
</dbReference>
<evidence type="ECO:0000256" key="6">
    <source>
        <dbReference type="ARBA" id="ARBA00022729"/>
    </source>
</evidence>
<evidence type="ECO:0000256" key="5">
    <source>
        <dbReference type="ARBA" id="ARBA00022692"/>
    </source>
</evidence>
<proteinExistence type="inferred from homology"/>
<keyword evidence="16" id="KW-1185">Reference proteome</keyword>
<dbReference type="EMBL" id="KB097269">
    <property type="protein sequence ID" value="ESN97915.1"/>
    <property type="molecule type" value="Genomic_DNA"/>
</dbReference>
<dbReference type="InterPro" id="IPR038050">
    <property type="entry name" value="Neuro_actylchol_rec"/>
</dbReference>
<dbReference type="GO" id="GO:0098794">
    <property type="term" value="C:postsynapse"/>
    <property type="evidence" value="ECO:0007669"/>
    <property type="project" value="GOC"/>
</dbReference>
<feature type="domain" description="Neurotransmitter-gated ion-channel ligand-binding" evidence="12">
    <location>
        <begin position="46"/>
        <end position="247"/>
    </location>
</feature>
<feature type="domain" description="Neurotransmitter-gated ion-channel transmembrane" evidence="13">
    <location>
        <begin position="256"/>
        <end position="407"/>
    </location>
</feature>
<dbReference type="Pfam" id="PF02931">
    <property type="entry name" value="Neur_chan_LBD"/>
    <property type="match status" value="1"/>
</dbReference>
<dbReference type="Proteomes" id="UP000015101">
    <property type="component" value="Unassembled WGS sequence"/>
</dbReference>
<dbReference type="NCBIfam" id="TIGR00860">
    <property type="entry name" value="LIC"/>
    <property type="match status" value="1"/>
</dbReference>
<keyword evidence="10 11" id="KW-0407">Ion channel</keyword>
<dbReference type="PRINTS" id="PR00252">
    <property type="entry name" value="NRIONCHANNEL"/>
</dbReference>
<dbReference type="STRING" id="6412.T1FUN6"/>
<comment type="caution">
    <text evidence="11">Lacks conserved residue(s) required for the propagation of feature annotation.</text>
</comment>
<dbReference type="CDD" id="cd18991">
    <property type="entry name" value="LGIC_ECD_GlyR"/>
    <property type="match status" value="1"/>
</dbReference>